<dbReference type="InterPro" id="IPR011010">
    <property type="entry name" value="DNA_brk_join_enz"/>
</dbReference>
<comment type="caution">
    <text evidence="7">The sequence shown here is derived from an EMBL/GenBank/DDBJ whole genome shotgun (WGS) entry which is preliminary data.</text>
</comment>
<proteinExistence type="inferred from homology"/>
<feature type="compositionally biased region" description="Low complexity" evidence="5">
    <location>
        <begin position="386"/>
        <end position="396"/>
    </location>
</feature>
<dbReference type="EMBL" id="JAQNDK010000002">
    <property type="protein sequence ID" value="MDC0680352.1"/>
    <property type="molecule type" value="Genomic_DNA"/>
</dbReference>
<evidence type="ECO:0000313" key="8">
    <source>
        <dbReference type="Proteomes" id="UP001217485"/>
    </source>
</evidence>
<dbReference type="PANTHER" id="PTHR30629:SF2">
    <property type="entry name" value="PROPHAGE INTEGRASE INTS-RELATED"/>
    <property type="match status" value="1"/>
</dbReference>
<sequence>MATKTKDQPVKLPRGNVEERGGSWSLRVRLGGERKRIPLGSGMSEAKAREKADAWLERMAREGYGVDAPPAKREGVTVREHFAAWISGALLREHGPVNGLREKASADVDGWRAAKYIYPAIGDKLVHEVTEQDIDRVMARVPRERREKTHLQLYSLLRRGFDLAVMPARLRKDNPVTRYHRPPKGTAKLFAYLLPSEVLALLACVEIPIGRRVLYALAVYTGLRKSSLMALKWKDVDITHAMLAALITKNGVPQLFEIPAGLVNVLRAWRARCGDPADDERVVQDVECVETREAEQLREDLRAAGVTRAVLFSKEKNVAQIRFHDLRATFVTWAKRAGKTEGWISDRTGHLDRAQLDRYTRAARTLADLRIEPFPDITSAIPELAPAAADGPAGPLTEGGGTPEGGPTGRTHGHLEPIPVGRLHAR</sequence>
<accession>A0ABT5C1Y4</accession>
<feature type="region of interest" description="Disordered" evidence="5">
    <location>
        <begin position="386"/>
        <end position="426"/>
    </location>
</feature>
<feature type="domain" description="Tyr recombinase" evidence="6">
    <location>
        <begin position="188"/>
        <end position="374"/>
    </location>
</feature>
<dbReference type="InterPro" id="IPR002104">
    <property type="entry name" value="Integrase_catalytic"/>
</dbReference>
<dbReference type="InterPro" id="IPR013762">
    <property type="entry name" value="Integrase-like_cat_sf"/>
</dbReference>
<dbReference type="Proteomes" id="UP001217485">
    <property type="component" value="Unassembled WGS sequence"/>
</dbReference>
<reference evidence="7 8" key="1">
    <citation type="submission" date="2023-01" db="EMBL/GenBank/DDBJ databases">
        <title>Minimal conservation of predation-associated metabolite biosynthetic gene clusters underscores biosynthetic potential of Myxococcota including descriptions for ten novel species: Archangium lansinium sp. nov., Myxococcus landrumus sp. nov., Nannocystis bai.</title>
        <authorList>
            <person name="Ahearne A."/>
            <person name="Stevens C."/>
            <person name="Dowd S."/>
        </authorList>
    </citation>
    <scope>NUCLEOTIDE SEQUENCE [LARGE SCALE GENOMIC DNA]</scope>
    <source>
        <strain evidence="7 8">WIWO2</strain>
    </source>
</reference>
<evidence type="ECO:0000256" key="4">
    <source>
        <dbReference type="ARBA" id="ARBA00023172"/>
    </source>
</evidence>
<gene>
    <name evidence="7" type="ORF">POL72_21595</name>
</gene>
<dbReference type="Gene3D" id="1.10.443.10">
    <property type="entry name" value="Intergrase catalytic core"/>
    <property type="match status" value="1"/>
</dbReference>
<evidence type="ECO:0000256" key="2">
    <source>
        <dbReference type="ARBA" id="ARBA00022908"/>
    </source>
</evidence>
<keyword evidence="4" id="KW-0233">DNA recombination</keyword>
<dbReference type="Gene3D" id="1.10.150.130">
    <property type="match status" value="1"/>
</dbReference>
<evidence type="ECO:0000256" key="3">
    <source>
        <dbReference type="ARBA" id="ARBA00023125"/>
    </source>
</evidence>
<dbReference type="PANTHER" id="PTHR30629">
    <property type="entry name" value="PROPHAGE INTEGRASE"/>
    <property type="match status" value="1"/>
</dbReference>
<dbReference type="PROSITE" id="PS51898">
    <property type="entry name" value="TYR_RECOMBINASE"/>
    <property type="match status" value="1"/>
</dbReference>
<dbReference type="Pfam" id="PF00589">
    <property type="entry name" value="Phage_integrase"/>
    <property type="match status" value="1"/>
</dbReference>
<evidence type="ECO:0000256" key="5">
    <source>
        <dbReference type="SAM" id="MobiDB-lite"/>
    </source>
</evidence>
<feature type="compositionally biased region" description="Gly residues" evidence="5">
    <location>
        <begin position="397"/>
        <end position="408"/>
    </location>
</feature>
<keyword evidence="8" id="KW-1185">Reference proteome</keyword>
<keyword evidence="3" id="KW-0238">DNA-binding</keyword>
<dbReference type="InterPro" id="IPR010998">
    <property type="entry name" value="Integrase_recombinase_N"/>
</dbReference>
<organism evidence="7 8">
    <name type="scientific">Sorangium atrum</name>
    <dbReference type="NCBI Taxonomy" id="2995308"/>
    <lineage>
        <taxon>Bacteria</taxon>
        <taxon>Pseudomonadati</taxon>
        <taxon>Myxococcota</taxon>
        <taxon>Polyangia</taxon>
        <taxon>Polyangiales</taxon>
        <taxon>Polyangiaceae</taxon>
        <taxon>Sorangium</taxon>
    </lineage>
</organism>
<dbReference type="SUPFAM" id="SSF56349">
    <property type="entry name" value="DNA breaking-rejoining enzymes"/>
    <property type="match status" value="1"/>
</dbReference>
<protein>
    <submittedName>
        <fullName evidence="7">Tyrosine-type recombinase/integrase</fullName>
    </submittedName>
</protein>
<comment type="similarity">
    <text evidence="1">Belongs to the 'phage' integrase family.</text>
</comment>
<keyword evidence="2" id="KW-0229">DNA integration</keyword>
<dbReference type="RefSeq" id="WP_272097393.1">
    <property type="nucleotide sequence ID" value="NZ_JAQNDK010000002.1"/>
</dbReference>
<evidence type="ECO:0000313" key="7">
    <source>
        <dbReference type="EMBL" id="MDC0680352.1"/>
    </source>
</evidence>
<evidence type="ECO:0000259" key="6">
    <source>
        <dbReference type="PROSITE" id="PS51898"/>
    </source>
</evidence>
<evidence type="ECO:0000256" key="1">
    <source>
        <dbReference type="ARBA" id="ARBA00008857"/>
    </source>
</evidence>
<dbReference type="InterPro" id="IPR050808">
    <property type="entry name" value="Phage_Integrase"/>
</dbReference>
<name>A0ABT5C1Y4_9BACT</name>